<organism evidence="1 2">
    <name type="scientific">Cronartium quercuum f. sp. fusiforme G11</name>
    <dbReference type="NCBI Taxonomy" id="708437"/>
    <lineage>
        <taxon>Eukaryota</taxon>
        <taxon>Fungi</taxon>
        <taxon>Dikarya</taxon>
        <taxon>Basidiomycota</taxon>
        <taxon>Pucciniomycotina</taxon>
        <taxon>Pucciniomycetes</taxon>
        <taxon>Pucciniales</taxon>
        <taxon>Coleosporiaceae</taxon>
        <taxon>Cronartium</taxon>
    </lineage>
</organism>
<keyword evidence="2" id="KW-1185">Reference proteome</keyword>
<sequence>MASQGSISPSQPAMQRTARWLHVIYVNQALSKIAPKNLLNDPNLYIRSSEIRDGLDLFDYEEYLKSDDIKDEEESIIHEVVMKCITTWLLQQMDAPNRTRFEPKICRHHAGRSNELRFLLEREPNLIIQAPSTPLPGHLETFPIAATKYMGAGGNITEEVLGQKLLIFLNDSHFENAKAVADANISKYNEVLAALKKGMSTVAMLRRNRINLVQRVNYTAKANAISKPRFNRSTRKKCLGINLSPDLGFKKPRHEHMQRECIKGQIKLRQ</sequence>
<gene>
    <name evidence="1" type="ORF">CROQUDRAFT_93766</name>
</gene>
<dbReference type="Proteomes" id="UP000886653">
    <property type="component" value="Unassembled WGS sequence"/>
</dbReference>
<name>A0A9P6NK51_9BASI</name>
<proteinExistence type="predicted"/>
<dbReference type="EMBL" id="MU167275">
    <property type="protein sequence ID" value="KAG0145518.1"/>
    <property type="molecule type" value="Genomic_DNA"/>
</dbReference>
<evidence type="ECO:0000313" key="2">
    <source>
        <dbReference type="Proteomes" id="UP000886653"/>
    </source>
</evidence>
<dbReference type="AlphaFoldDB" id="A0A9P6NK51"/>
<evidence type="ECO:0000313" key="1">
    <source>
        <dbReference type="EMBL" id="KAG0145518.1"/>
    </source>
</evidence>
<comment type="caution">
    <text evidence="1">The sequence shown here is derived from an EMBL/GenBank/DDBJ whole genome shotgun (WGS) entry which is preliminary data.</text>
</comment>
<protein>
    <submittedName>
        <fullName evidence="1">Uncharacterized protein</fullName>
    </submittedName>
</protein>
<accession>A0A9P6NK51</accession>
<reference evidence="1" key="1">
    <citation type="submission" date="2013-11" db="EMBL/GenBank/DDBJ databases">
        <title>Genome sequence of the fusiform rust pathogen reveals effectors for host alternation and coevolution with pine.</title>
        <authorList>
            <consortium name="DOE Joint Genome Institute"/>
            <person name="Smith K."/>
            <person name="Pendleton A."/>
            <person name="Kubisiak T."/>
            <person name="Anderson C."/>
            <person name="Salamov A."/>
            <person name="Aerts A."/>
            <person name="Riley R."/>
            <person name="Clum A."/>
            <person name="Lindquist E."/>
            <person name="Ence D."/>
            <person name="Campbell M."/>
            <person name="Kronenberg Z."/>
            <person name="Feau N."/>
            <person name="Dhillon B."/>
            <person name="Hamelin R."/>
            <person name="Burleigh J."/>
            <person name="Smith J."/>
            <person name="Yandell M."/>
            <person name="Nelson C."/>
            <person name="Grigoriev I."/>
            <person name="Davis J."/>
        </authorList>
    </citation>
    <scope>NUCLEOTIDE SEQUENCE</scope>
    <source>
        <strain evidence="1">G11</strain>
    </source>
</reference>